<dbReference type="PROSITE" id="PS51257">
    <property type="entry name" value="PROKAR_LIPOPROTEIN"/>
    <property type="match status" value="1"/>
</dbReference>
<protein>
    <submittedName>
        <fullName evidence="4">PQQ-dependent sugar dehydrogenase</fullName>
        <ecNumber evidence="4">1.1.5.-</ecNumber>
    </submittedName>
</protein>
<dbReference type="PANTHER" id="PTHR19328">
    <property type="entry name" value="HEDGEHOG-INTERACTING PROTEIN"/>
    <property type="match status" value="1"/>
</dbReference>
<accession>A0ABU3PRE4</accession>
<feature type="domain" description="Glucose/Sorbosone dehydrogenase" evidence="3">
    <location>
        <begin position="76"/>
        <end position="375"/>
    </location>
</feature>
<dbReference type="EMBL" id="JAVYII010000001">
    <property type="protein sequence ID" value="MDT9591798.1"/>
    <property type="molecule type" value="Genomic_DNA"/>
</dbReference>
<proteinExistence type="predicted"/>
<dbReference type="SUPFAM" id="SSF50952">
    <property type="entry name" value="Soluble quinoprotein glucose dehydrogenase"/>
    <property type="match status" value="1"/>
</dbReference>
<evidence type="ECO:0000256" key="1">
    <source>
        <dbReference type="SAM" id="MobiDB-lite"/>
    </source>
</evidence>
<evidence type="ECO:0000259" key="3">
    <source>
        <dbReference type="Pfam" id="PF07995"/>
    </source>
</evidence>
<dbReference type="Proteomes" id="UP001268542">
    <property type="component" value="Unassembled WGS sequence"/>
</dbReference>
<feature type="region of interest" description="Disordered" evidence="1">
    <location>
        <begin position="27"/>
        <end position="78"/>
    </location>
</feature>
<dbReference type="InterPro" id="IPR012938">
    <property type="entry name" value="Glc/Sorbosone_DH"/>
</dbReference>
<feature type="compositionally biased region" description="Low complexity" evidence="1">
    <location>
        <begin position="27"/>
        <end position="59"/>
    </location>
</feature>
<dbReference type="GO" id="GO:0016491">
    <property type="term" value="F:oxidoreductase activity"/>
    <property type="evidence" value="ECO:0007669"/>
    <property type="project" value="UniProtKB-KW"/>
</dbReference>
<dbReference type="PANTHER" id="PTHR19328:SF13">
    <property type="entry name" value="HIPL1 PROTEIN"/>
    <property type="match status" value="1"/>
</dbReference>
<evidence type="ECO:0000313" key="4">
    <source>
        <dbReference type="EMBL" id="MDT9591798.1"/>
    </source>
</evidence>
<dbReference type="Gene3D" id="2.120.10.30">
    <property type="entry name" value="TolB, C-terminal domain"/>
    <property type="match status" value="1"/>
</dbReference>
<comment type="caution">
    <text evidence="4">The sequence shown here is derived from an EMBL/GenBank/DDBJ whole genome shotgun (WGS) entry which is preliminary data.</text>
</comment>
<reference evidence="4 5" key="1">
    <citation type="submission" date="2023-08" db="EMBL/GenBank/DDBJ databases">
        <title>Nocardioides seae sp. nov., a bacterium isolated from a soil.</title>
        <authorList>
            <person name="Wang X."/>
        </authorList>
    </citation>
    <scope>NUCLEOTIDE SEQUENCE [LARGE SCALE GENOMIC DNA]</scope>
    <source>
        <strain evidence="4 5">YZH12</strain>
    </source>
</reference>
<evidence type="ECO:0000313" key="5">
    <source>
        <dbReference type="Proteomes" id="UP001268542"/>
    </source>
</evidence>
<keyword evidence="5" id="KW-1185">Reference proteome</keyword>
<gene>
    <name evidence="4" type="ORF">RDV89_01870</name>
</gene>
<dbReference type="EC" id="1.1.5.-" evidence="4"/>
<keyword evidence="2" id="KW-0732">Signal</keyword>
<evidence type="ECO:0000256" key="2">
    <source>
        <dbReference type="SAM" id="SignalP"/>
    </source>
</evidence>
<dbReference type="Pfam" id="PF07995">
    <property type="entry name" value="GSDH"/>
    <property type="match status" value="1"/>
</dbReference>
<name>A0ABU3PRE4_9ACTN</name>
<keyword evidence="4" id="KW-0560">Oxidoreductase</keyword>
<dbReference type="InterPro" id="IPR011041">
    <property type="entry name" value="Quinoprot_gluc/sorb_DH_b-prop"/>
</dbReference>
<feature type="chain" id="PRO_5046393192" evidence="2">
    <location>
        <begin position="29"/>
        <end position="390"/>
    </location>
</feature>
<dbReference type="InterPro" id="IPR011042">
    <property type="entry name" value="6-blade_b-propeller_TolB-like"/>
</dbReference>
<feature type="signal peptide" evidence="2">
    <location>
        <begin position="1"/>
        <end position="28"/>
    </location>
</feature>
<organism evidence="4 5">
    <name type="scientific">Nocardioides imazamoxiresistens</name>
    <dbReference type="NCBI Taxonomy" id="3231893"/>
    <lineage>
        <taxon>Bacteria</taxon>
        <taxon>Bacillati</taxon>
        <taxon>Actinomycetota</taxon>
        <taxon>Actinomycetes</taxon>
        <taxon>Propionibacteriales</taxon>
        <taxon>Nocardioidaceae</taxon>
        <taxon>Nocardioides</taxon>
    </lineage>
</organism>
<sequence>MRRPLSRPLVRPAALAAAGSLLVLSACADGGDSSSDPSSTGTAVTPSATEPTTGTASPTATPPRTPQTDGDVTTGLDAPWDVAFMPDGAAIVPERDSGLVRIVYPDGLTIDAGEFPEADGEDEAGLLGVAVSPDFGSDRALYFYLTTAEDNRVVRRVLTEDGTLGEQSDVLTGIPSSNRHDGGRVVFGPDGLLYVSTGDAGEASLAQDPDSLAGKILRITPDGQPAPDNPDPGSPVYSLGHRNVQGLAFDPEGRLWASEFGNQAFDELNLIEAGGNYGWPEVEGAGGEGSGFVDPVATWAPSEASPSGLAYAEGSLWMASLRGQRLWRIDLDPAAGAVSGEPTAFLTEEYGRLRQVTPAPDGTLWLLTNNTDGRVEPRDGDDRIVRLTLG</sequence>
<dbReference type="RefSeq" id="WP_315730831.1">
    <property type="nucleotide sequence ID" value="NZ_JAVYII010000001.1"/>
</dbReference>